<gene>
    <name evidence="1" type="ORF">M9458_043117</name>
</gene>
<proteinExistence type="predicted"/>
<keyword evidence="2" id="KW-1185">Reference proteome</keyword>
<evidence type="ECO:0000313" key="2">
    <source>
        <dbReference type="Proteomes" id="UP001529510"/>
    </source>
</evidence>
<feature type="non-terminal residue" evidence="1">
    <location>
        <position position="65"/>
    </location>
</feature>
<protein>
    <submittedName>
        <fullName evidence="1">Uncharacterized protein</fullName>
    </submittedName>
</protein>
<dbReference type="Gene3D" id="3.10.10.10">
    <property type="entry name" value="HIV Type 1 Reverse Transcriptase, subunit A, domain 1"/>
    <property type="match status" value="1"/>
</dbReference>
<dbReference type="AlphaFoldDB" id="A0ABD0NBF0"/>
<evidence type="ECO:0000313" key="1">
    <source>
        <dbReference type="EMBL" id="KAL0159392.1"/>
    </source>
</evidence>
<dbReference type="PANTHER" id="PTHR15503">
    <property type="entry name" value="LDOC1 RELATED"/>
    <property type="match status" value="1"/>
</dbReference>
<dbReference type="Proteomes" id="UP001529510">
    <property type="component" value="Unassembled WGS sequence"/>
</dbReference>
<name>A0ABD0NBF0_CIRMR</name>
<dbReference type="PANTHER" id="PTHR15503:SF36">
    <property type="entry name" value="RETROTRANSPOSON GAG-LIKE PROTEIN 5"/>
    <property type="match status" value="1"/>
</dbReference>
<comment type="caution">
    <text evidence="1">The sequence shown here is derived from an EMBL/GenBank/DDBJ whole genome shotgun (WGS) entry which is preliminary data.</text>
</comment>
<dbReference type="InterPro" id="IPR032567">
    <property type="entry name" value="RTL1-rel"/>
</dbReference>
<sequence length="65" mass="7208">MKAYIEEESSKSFSVPSISPASAGFFFVKKKDGSLGPCIDYRGHRNVRYTHKAAAAAVRERTEAR</sequence>
<dbReference type="EMBL" id="JAMKFB020000022">
    <property type="protein sequence ID" value="KAL0159392.1"/>
    <property type="molecule type" value="Genomic_DNA"/>
</dbReference>
<organism evidence="1 2">
    <name type="scientific">Cirrhinus mrigala</name>
    <name type="common">Mrigala</name>
    <dbReference type="NCBI Taxonomy" id="683832"/>
    <lineage>
        <taxon>Eukaryota</taxon>
        <taxon>Metazoa</taxon>
        <taxon>Chordata</taxon>
        <taxon>Craniata</taxon>
        <taxon>Vertebrata</taxon>
        <taxon>Euteleostomi</taxon>
        <taxon>Actinopterygii</taxon>
        <taxon>Neopterygii</taxon>
        <taxon>Teleostei</taxon>
        <taxon>Ostariophysi</taxon>
        <taxon>Cypriniformes</taxon>
        <taxon>Cyprinidae</taxon>
        <taxon>Labeoninae</taxon>
        <taxon>Labeonini</taxon>
        <taxon>Cirrhinus</taxon>
    </lineage>
</organism>
<reference evidence="1 2" key="1">
    <citation type="submission" date="2024-05" db="EMBL/GenBank/DDBJ databases">
        <title>Genome sequencing and assembly of Indian major carp, Cirrhinus mrigala (Hamilton, 1822).</title>
        <authorList>
            <person name="Mohindra V."/>
            <person name="Chowdhury L.M."/>
            <person name="Lal K."/>
            <person name="Jena J.K."/>
        </authorList>
    </citation>
    <scope>NUCLEOTIDE SEQUENCE [LARGE SCALE GENOMIC DNA]</scope>
    <source>
        <strain evidence="1">CM1030</strain>
        <tissue evidence="1">Blood</tissue>
    </source>
</reference>
<dbReference type="SUPFAM" id="SSF56672">
    <property type="entry name" value="DNA/RNA polymerases"/>
    <property type="match status" value="1"/>
</dbReference>
<dbReference type="InterPro" id="IPR043502">
    <property type="entry name" value="DNA/RNA_pol_sf"/>
</dbReference>
<accession>A0ABD0NBF0</accession>